<dbReference type="SUPFAM" id="SSF46785">
    <property type="entry name" value="Winged helix' DNA-binding domain"/>
    <property type="match status" value="1"/>
</dbReference>
<keyword evidence="2" id="KW-0238">DNA-binding</keyword>
<reference evidence="5" key="1">
    <citation type="submission" date="2021-11" db="EMBL/GenBank/DDBJ databases">
        <authorList>
            <person name="Qingchun L."/>
            <person name="Dong Z."/>
            <person name="Zongwei Q."/>
            <person name="Jia Z."/>
            <person name="Duotao L."/>
        </authorList>
    </citation>
    <scope>NUCLEOTIDE SEQUENCE</scope>
    <source>
        <strain evidence="5">WLY-B-L2</strain>
    </source>
</reference>
<evidence type="ECO:0000256" key="3">
    <source>
        <dbReference type="ARBA" id="ARBA00023163"/>
    </source>
</evidence>
<dbReference type="EMBL" id="JAJJPB010000039">
    <property type="protein sequence ID" value="MCC9296634.1"/>
    <property type="molecule type" value="Genomic_DNA"/>
</dbReference>
<dbReference type="PANTHER" id="PTHR42756:SF1">
    <property type="entry name" value="TRANSCRIPTIONAL REPRESSOR OF EMRAB OPERON"/>
    <property type="match status" value="1"/>
</dbReference>
<evidence type="ECO:0000256" key="2">
    <source>
        <dbReference type="ARBA" id="ARBA00023125"/>
    </source>
</evidence>
<evidence type="ECO:0000259" key="4">
    <source>
        <dbReference type="PROSITE" id="PS50995"/>
    </source>
</evidence>
<name>A0ABS8NA01_9CLOT</name>
<feature type="domain" description="HTH marR-type" evidence="4">
    <location>
        <begin position="5"/>
        <end position="141"/>
    </location>
</feature>
<dbReference type="PROSITE" id="PS01117">
    <property type="entry name" value="HTH_MARR_1"/>
    <property type="match status" value="1"/>
</dbReference>
<organism evidence="5 6">
    <name type="scientific">Clostridium aromativorans</name>
    <dbReference type="NCBI Taxonomy" id="2836848"/>
    <lineage>
        <taxon>Bacteria</taxon>
        <taxon>Bacillati</taxon>
        <taxon>Bacillota</taxon>
        <taxon>Clostridia</taxon>
        <taxon>Eubacteriales</taxon>
        <taxon>Clostridiaceae</taxon>
        <taxon>Clostridium</taxon>
    </lineage>
</organism>
<accession>A0ABS8NA01</accession>
<dbReference type="InterPro" id="IPR023187">
    <property type="entry name" value="Tscrpt_reg_MarR-type_CS"/>
</dbReference>
<keyword evidence="6" id="KW-1185">Reference proteome</keyword>
<sequence length="198" mass="23174">MSEIREEILEQFVHLHTLLHRCQMKNFKNFGPWGNPHRGQGRVLSILKMKPEISQKELTYLLDMSRQALAELLSKLEKNGYIERKTSEEDRRSFNIKLTEKGAAAAGKMDDDTSPELDKVFDCLSDEELSNLSEYLKRIIEGLQKQFGGDNEDFRKQMLEKFMEHGHHLREYGDVFFGGGFHHGWCGRHDKDMEKERD</sequence>
<gene>
    <name evidence="5" type="ORF">LN736_17490</name>
</gene>
<evidence type="ECO:0000256" key="1">
    <source>
        <dbReference type="ARBA" id="ARBA00023015"/>
    </source>
</evidence>
<dbReference type="SMART" id="SM00347">
    <property type="entry name" value="HTH_MARR"/>
    <property type="match status" value="1"/>
</dbReference>
<dbReference type="InterPro" id="IPR036388">
    <property type="entry name" value="WH-like_DNA-bd_sf"/>
</dbReference>
<dbReference type="InterPro" id="IPR036390">
    <property type="entry name" value="WH_DNA-bd_sf"/>
</dbReference>
<keyword evidence="1" id="KW-0805">Transcription regulation</keyword>
<comment type="caution">
    <text evidence="5">The sequence shown here is derived from an EMBL/GenBank/DDBJ whole genome shotgun (WGS) entry which is preliminary data.</text>
</comment>
<dbReference type="Gene3D" id="1.10.10.10">
    <property type="entry name" value="Winged helix-like DNA-binding domain superfamily/Winged helix DNA-binding domain"/>
    <property type="match status" value="1"/>
</dbReference>
<keyword evidence="3" id="KW-0804">Transcription</keyword>
<dbReference type="PANTHER" id="PTHR42756">
    <property type="entry name" value="TRANSCRIPTIONAL REGULATOR, MARR"/>
    <property type="match status" value="1"/>
</dbReference>
<protein>
    <submittedName>
        <fullName evidence="5">MarR family transcriptional regulator</fullName>
    </submittedName>
</protein>
<dbReference type="InterPro" id="IPR000835">
    <property type="entry name" value="HTH_MarR-typ"/>
</dbReference>
<dbReference type="PROSITE" id="PS50995">
    <property type="entry name" value="HTH_MARR_2"/>
    <property type="match status" value="1"/>
</dbReference>
<dbReference type="Pfam" id="PF01047">
    <property type="entry name" value="MarR"/>
    <property type="match status" value="1"/>
</dbReference>
<dbReference type="Proteomes" id="UP001165422">
    <property type="component" value="Unassembled WGS sequence"/>
</dbReference>
<dbReference type="RefSeq" id="WP_229982093.1">
    <property type="nucleotide sequence ID" value="NZ_JAJJPB010000039.1"/>
</dbReference>
<proteinExistence type="predicted"/>
<evidence type="ECO:0000313" key="6">
    <source>
        <dbReference type="Proteomes" id="UP001165422"/>
    </source>
</evidence>
<dbReference type="PRINTS" id="PR00598">
    <property type="entry name" value="HTHMARR"/>
</dbReference>
<evidence type="ECO:0000313" key="5">
    <source>
        <dbReference type="EMBL" id="MCC9296634.1"/>
    </source>
</evidence>